<proteinExistence type="predicted"/>
<protein>
    <submittedName>
        <fullName evidence="1">Uncharacterized protein</fullName>
    </submittedName>
</protein>
<keyword evidence="2" id="KW-1185">Reference proteome</keyword>
<evidence type="ECO:0000313" key="2">
    <source>
        <dbReference type="Proteomes" id="UP001234989"/>
    </source>
</evidence>
<dbReference type="AlphaFoldDB" id="A0AAF0U1U0"/>
<accession>A0AAF0U1U0</accession>
<name>A0AAF0U1U0_SOLVR</name>
<sequence>MLIMITGICIIKICMPKGISTLNVRACEGKTKQNERLKGNLKGTLTLTLLNSKAE</sequence>
<dbReference type="EMBL" id="CP133618">
    <property type="protein sequence ID" value="WMV37701.1"/>
    <property type="molecule type" value="Genomic_DNA"/>
</dbReference>
<gene>
    <name evidence="1" type="ORF">MTR67_031086</name>
</gene>
<organism evidence="1 2">
    <name type="scientific">Solanum verrucosum</name>
    <dbReference type="NCBI Taxonomy" id="315347"/>
    <lineage>
        <taxon>Eukaryota</taxon>
        <taxon>Viridiplantae</taxon>
        <taxon>Streptophyta</taxon>
        <taxon>Embryophyta</taxon>
        <taxon>Tracheophyta</taxon>
        <taxon>Spermatophyta</taxon>
        <taxon>Magnoliopsida</taxon>
        <taxon>eudicotyledons</taxon>
        <taxon>Gunneridae</taxon>
        <taxon>Pentapetalae</taxon>
        <taxon>asterids</taxon>
        <taxon>lamiids</taxon>
        <taxon>Solanales</taxon>
        <taxon>Solanaceae</taxon>
        <taxon>Solanoideae</taxon>
        <taxon>Solaneae</taxon>
        <taxon>Solanum</taxon>
    </lineage>
</organism>
<reference evidence="1" key="1">
    <citation type="submission" date="2023-08" db="EMBL/GenBank/DDBJ databases">
        <title>A de novo genome assembly of Solanum verrucosum Schlechtendal, a Mexican diploid species geographically isolated from the other diploid A-genome species in potato relatives.</title>
        <authorList>
            <person name="Hosaka K."/>
        </authorList>
    </citation>
    <scope>NUCLEOTIDE SEQUENCE</scope>
    <source>
        <tissue evidence="1">Young leaves</tissue>
    </source>
</reference>
<dbReference type="Proteomes" id="UP001234989">
    <property type="component" value="Chromosome 7"/>
</dbReference>
<evidence type="ECO:0000313" key="1">
    <source>
        <dbReference type="EMBL" id="WMV37701.1"/>
    </source>
</evidence>